<proteinExistence type="predicted"/>
<dbReference type="STRING" id="135826.KP77_32460"/>
<evidence type="ECO:0000313" key="1">
    <source>
        <dbReference type="EMBL" id="KIL43540.1"/>
    </source>
</evidence>
<dbReference type="PATRIC" id="fig|135826.4.peg.3224"/>
<dbReference type="Proteomes" id="UP000031950">
    <property type="component" value="Unassembled WGS sequence"/>
</dbReference>
<protein>
    <submittedName>
        <fullName evidence="1">Uncharacterized protein</fullName>
    </submittedName>
</protein>
<dbReference type="EMBL" id="JXRQ01000029">
    <property type="protein sequence ID" value="KIL43540.1"/>
    <property type="molecule type" value="Genomic_DNA"/>
</dbReference>
<reference evidence="1 2" key="1">
    <citation type="submission" date="2015-01" db="EMBL/GenBank/DDBJ databases">
        <title>Genome sequence of Jeotgalibacillus alimentarius.</title>
        <authorList>
            <person name="Goh K.M."/>
            <person name="Chan K.-G."/>
            <person name="Yaakop A.S."/>
            <person name="Ee R."/>
            <person name="Gan H.M."/>
            <person name="Chan C.S."/>
        </authorList>
    </citation>
    <scope>NUCLEOTIDE SEQUENCE [LARGE SCALE GENOMIC DNA]</scope>
    <source>
        <strain evidence="1 2">YKJ-13</strain>
    </source>
</reference>
<dbReference type="AlphaFoldDB" id="A0A0C2QZS2"/>
<accession>A0A0C2QZS2</accession>
<sequence>MANQKYDVKTKNVASFPLIHHIYKVANNRRTLTIQRSSVIEREYKSRCRIWYAYVRL</sequence>
<gene>
    <name evidence="1" type="ORF">KP77_32460</name>
</gene>
<evidence type="ECO:0000313" key="2">
    <source>
        <dbReference type="Proteomes" id="UP000031950"/>
    </source>
</evidence>
<comment type="caution">
    <text evidence="1">The sequence shown here is derived from an EMBL/GenBank/DDBJ whole genome shotgun (WGS) entry which is preliminary data.</text>
</comment>
<keyword evidence="2" id="KW-1185">Reference proteome</keyword>
<name>A0A0C2QZS2_9BACL</name>
<organism evidence="1 2">
    <name type="scientific">Jeotgalibacillus alimentarius</name>
    <dbReference type="NCBI Taxonomy" id="135826"/>
    <lineage>
        <taxon>Bacteria</taxon>
        <taxon>Bacillati</taxon>
        <taxon>Bacillota</taxon>
        <taxon>Bacilli</taxon>
        <taxon>Bacillales</taxon>
        <taxon>Caryophanaceae</taxon>
        <taxon>Jeotgalibacillus</taxon>
    </lineage>
</organism>